<dbReference type="Gene3D" id="3.40.50.300">
    <property type="entry name" value="P-loop containing nucleotide triphosphate hydrolases"/>
    <property type="match status" value="2"/>
</dbReference>
<dbReference type="AlphaFoldDB" id="A0A0G1VHX9"/>
<comment type="catalytic activity">
    <reaction evidence="14">
        <text>ATP + H2O = ADP + phosphate + H(+)</text>
        <dbReference type="Rhea" id="RHEA:13065"/>
        <dbReference type="ChEBI" id="CHEBI:15377"/>
        <dbReference type="ChEBI" id="CHEBI:15378"/>
        <dbReference type="ChEBI" id="CHEBI:30616"/>
        <dbReference type="ChEBI" id="CHEBI:43474"/>
        <dbReference type="ChEBI" id="CHEBI:456216"/>
        <dbReference type="EC" id="5.6.2.4"/>
    </reaction>
</comment>
<dbReference type="InterPro" id="IPR013986">
    <property type="entry name" value="DExx_box_DNA_helicase_dom_sf"/>
</dbReference>
<keyword evidence="7" id="KW-0269">Exonuclease</keyword>
<feature type="domain" description="UvrD-like helicase C-terminal" evidence="17">
    <location>
        <begin position="294"/>
        <end position="568"/>
    </location>
</feature>
<dbReference type="STRING" id="1618342.UY40_C0004G0050"/>
<keyword evidence="10" id="KW-0234">DNA repair</keyword>
<evidence type="ECO:0000256" key="8">
    <source>
        <dbReference type="ARBA" id="ARBA00022840"/>
    </source>
</evidence>
<gene>
    <name evidence="18" type="ORF">UY40_C0004G0050</name>
</gene>
<dbReference type="PROSITE" id="PS51198">
    <property type="entry name" value="UVRD_HELICASE_ATP_BIND"/>
    <property type="match status" value="1"/>
</dbReference>
<evidence type="ECO:0000256" key="7">
    <source>
        <dbReference type="ARBA" id="ARBA00022839"/>
    </source>
</evidence>
<dbReference type="SUPFAM" id="SSF52980">
    <property type="entry name" value="Restriction endonuclease-like"/>
    <property type="match status" value="1"/>
</dbReference>
<dbReference type="InterPro" id="IPR014017">
    <property type="entry name" value="DNA_helicase_UvrD-like_C"/>
</dbReference>
<feature type="binding site" evidence="15">
    <location>
        <begin position="7"/>
        <end position="14"/>
    </location>
    <ligand>
        <name>ATP</name>
        <dbReference type="ChEBI" id="CHEBI:30616"/>
    </ligand>
</feature>
<dbReference type="GO" id="GO:0004527">
    <property type="term" value="F:exonuclease activity"/>
    <property type="evidence" value="ECO:0007669"/>
    <property type="project" value="UniProtKB-KW"/>
</dbReference>
<dbReference type="InterPro" id="IPR038726">
    <property type="entry name" value="PDDEXK_AddAB-type"/>
</dbReference>
<evidence type="ECO:0000256" key="12">
    <source>
        <dbReference type="ARBA" id="ARBA00034617"/>
    </source>
</evidence>
<accession>A0A0G1VHX9</accession>
<dbReference type="PANTHER" id="PTHR11070:SF2">
    <property type="entry name" value="ATP-DEPENDENT DNA HELICASE SRS2"/>
    <property type="match status" value="1"/>
</dbReference>
<evidence type="ECO:0000256" key="11">
    <source>
        <dbReference type="ARBA" id="ARBA00023235"/>
    </source>
</evidence>
<dbReference type="Gene3D" id="1.10.486.10">
    <property type="entry name" value="PCRA, domain 4"/>
    <property type="match status" value="1"/>
</dbReference>
<dbReference type="Gene3D" id="1.10.10.160">
    <property type="match status" value="1"/>
</dbReference>
<dbReference type="CDD" id="cd17932">
    <property type="entry name" value="DEXQc_UvrD"/>
    <property type="match status" value="1"/>
</dbReference>
<feature type="domain" description="UvrD-like helicase ATP-binding" evidence="16">
    <location>
        <begin position="1"/>
        <end position="293"/>
    </location>
</feature>
<dbReference type="GO" id="GO:0000725">
    <property type="term" value="P:recombinational repair"/>
    <property type="evidence" value="ECO:0007669"/>
    <property type="project" value="TreeGrafter"/>
</dbReference>
<dbReference type="InterPro" id="IPR011335">
    <property type="entry name" value="Restrct_endonuc-II-like"/>
</dbReference>
<evidence type="ECO:0000256" key="1">
    <source>
        <dbReference type="ARBA" id="ARBA00009922"/>
    </source>
</evidence>
<dbReference type="GO" id="GO:0043138">
    <property type="term" value="F:3'-5' DNA helicase activity"/>
    <property type="evidence" value="ECO:0007669"/>
    <property type="project" value="UniProtKB-EC"/>
</dbReference>
<evidence type="ECO:0000256" key="3">
    <source>
        <dbReference type="ARBA" id="ARBA00022741"/>
    </source>
</evidence>
<evidence type="ECO:0000256" key="14">
    <source>
        <dbReference type="ARBA" id="ARBA00048988"/>
    </source>
</evidence>
<keyword evidence="9" id="KW-0238">DNA-binding</keyword>
<evidence type="ECO:0000256" key="13">
    <source>
        <dbReference type="ARBA" id="ARBA00034808"/>
    </source>
</evidence>
<dbReference type="InterPro" id="IPR027417">
    <property type="entry name" value="P-loop_NTPase"/>
</dbReference>
<dbReference type="InterPro" id="IPR011604">
    <property type="entry name" value="PDDEXK-like_dom_sf"/>
</dbReference>
<proteinExistence type="inferred from homology"/>
<dbReference type="Pfam" id="PF00580">
    <property type="entry name" value="UvrD-helicase"/>
    <property type="match status" value="1"/>
</dbReference>
<evidence type="ECO:0000313" key="19">
    <source>
        <dbReference type="Proteomes" id="UP000034119"/>
    </source>
</evidence>
<dbReference type="GO" id="GO:0003677">
    <property type="term" value="F:DNA binding"/>
    <property type="evidence" value="ECO:0007669"/>
    <property type="project" value="UniProtKB-KW"/>
</dbReference>
<keyword evidence="8 15" id="KW-0067">ATP-binding</keyword>
<evidence type="ECO:0000256" key="5">
    <source>
        <dbReference type="ARBA" id="ARBA00022801"/>
    </source>
</evidence>
<dbReference type="PATRIC" id="fig|1618342.3.peg.189"/>
<dbReference type="EC" id="5.6.2.4" evidence="13"/>
<dbReference type="SUPFAM" id="SSF52540">
    <property type="entry name" value="P-loop containing nucleoside triphosphate hydrolases"/>
    <property type="match status" value="1"/>
</dbReference>
<evidence type="ECO:0000259" key="16">
    <source>
        <dbReference type="PROSITE" id="PS51198"/>
    </source>
</evidence>
<keyword evidence="4" id="KW-0227">DNA damage</keyword>
<name>A0A0G1VHX9_9BACT</name>
<sequence>MIRLVVAGPGTGKTTFITTEIKKLLDKGVDPSQILALTFTEKAAEEMLGRLDESMPLGYEPPWIATFHGFCDRILRERGSEIGLDPSYKIITPPLAWIELRRNLYNLPLKYFRPLGNPTKFLRDLLELFSRAKDEEVTPDDYLAWAKKNKQIAKKREEKEDAVRQIELAEVYQAYQKMLIKGSQLDFGDLIIWTIKLFKERPNILSQYRQQFKYIYVDEFQDTNVAQATLVKLLAPPTGRKAKTPSLSSLSVVGDDDQAIYKWRGASISNILEFKKNYPQAQTKVLNTTFRLTDGIAQASYKLIKNNNPFRLEEKLPDISKKLRTRKLGPVPQLLYAKSAEGEAEGVLRKIVELINTQGKSYADFAILARANAHLEPFITALKCHEMPFQIVGNRGLFSQDEVAALLAVLRVVTDPQNHIAWYKVLSIPTFKILPQKVVSIINKLRKEHADYEAVLKAEAPKVWQVAEKLMMDSPRISPSHLLFDFVAQSGYAAEFTKSPTIENQLKLENVSLFFQKIQQYETEIKNPTIFELVEYLDMLMEAGESPSQATVEDVDTINLLTVHSAKGLEFPVVFLVSTTADRFPTRRRGSGLELPENFIKERRSLDWKGVKPEEAERLGHLQEERRLFYVGLTRASEEVYVTFARNYGGVQDKRPSPFIHELGLPVPGEPANLLLAAPTQQVPVSSKIDFKSLLPKKFSYSQLDTYKTCPWKYRYQYVLKIPAPPTPPVSFGSSVHEALREFELKTIKGERPSLKDLLAIYQDHFTAGGYRDRAEKKAYFLAGKKMLTNFYRRDLKKLAPPFLVERSFAIKLGGHTITGRIDRVGKDREGNFELLDFKTGAAENKNPEDLAKKAKKDDQLVLYTLAAQEALGIKPQRMGLFYLDGGILVEVEITKEDLAKRQEDLKKRLGQITAGNFKATPGPQCVWCPFNQICEFSQADRYR</sequence>
<keyword evidence="5 15" id="KW-0378">Hydrolase</keyword>
<evidence type="ECO:0000256" key="6">
    <source>
        <dbReference type="ARBA" id="ARBA00022806"/>
    </source>
</evidence>
<evidence type="ECO:0000259" key="17">
    <source>
        <dbReference type="PROSITE" id="PS51217"/>
    </source>
</evidence>
<keyword evidence="6 15" id="KW-0347">Helicase</keyword>
<organism evidence="18 19">
    <name type="scientific">candidate division CPR1 bacterium GW2011_GWC1_49_13</name>
    <dbReference type="NCBI Taxonomy" id="1618342"/>
    <lineage>
        <taxon>Bacteria</taxon>
        <taxon>candidate division CPR1</taxon>
    </lineage>
</organism>
<dbReference type="GO" id="GO:0033202">
    <property type="term" value="C:DNA helicase complex"/>
    <property type="evidence" value="ECO:0007669"/>
    <property type="project" value="TreeGrafter"/>
</dbReference>
<comment type="catalytic activity">
    <reaction evidence="12">
        <text>Couples ATP hydrolysis with the unwinding of duplex DNA by translocating in the 3'-5' direction.</text>
        <dbReference type="EC" id="5.6.2.4"/>
    </reaction>
</comment>
<keyword evidence="3 15" id="KW-0547">Nucleotide-binding</keyword>
<keyword evidence="11" id="KW-0413">Isomerase</keyword>
<dbReference type="InterPro" id="IPR000212">
    <property type="entry name" value="DNA_helicase_UvrD/REP"/>
</dbReference>
<evidence type="ECO:0000256" key="4">
    <source>
        <dbReference type="ARBA" id="ARBA00022763"/>
    </source>
</evidence>
<comment type="similarity">
    <text evidence="1">Belongs to the helicase family. UvrD subfamily.</text>
</comment>
<comment type="caution">
    <text evidence="18">The sequence shown here is derived from an EMBL/GenBank/DDBJ whole genome shotgun (WGS) entry which is preliminary data.</text>
</comment>
<dbReference type="GO" id="GO:0005524">
    <property type="term" value="F:ATP binding"/>
    <property type="evidence" value="ECO:0007669"/>
    <property type="project" value="UniProtKB-UniRule"/>
</dbReference>
<evidence type="ECO:0000313" key="18">
    <source>
        <dbReference type="EMBL" id="KKW06066.1"/>
    </source>
</evidence>
<dbReference type="InterPro" id="IPR014016">
    <property type="entry name" value="UvrD-like_ATP-bd"/>
</dbReference>
<dbReference type="GO" id="GO:0005829">
    <property type="term" value="C:cytosol"/>
    <property type="evidence" value="ECO:0007669"/>
    <property type="project" value="TreeGrafter"/>
</dbReference>
<dbReference type="PROSITE" id="PS51217">
    <property type="entry name" value="UVRD_HELICASE_CTER"/>
    <property type="match status" value="1"/>
</dbReference>
<evidence type="ECO:0000256" key="9">
    <source>
        <dbReference type="ARBA" id="ARBA00023125"/>
    </source>
</evidence>
<evidence type="ECO:0000256" key="2">
    <source>
        <dbReference type="ARBA" id="ARBA00022722"/>
    </source>
</evidence>
<dbReference type="Proteomes" id="UP000034119">
    <property type="component" value="Unassembled WGS sequence"/>
</dbReference>
<dbReference type="PANTHER" id="PTHR11070">
    <property type="entry name" value="UVRD / RECB / PCRA DNA HELICASE FAMILY MEMBER"/>
    <property type="match status" value="1"/>
</dbReference>
<evidence type="ECO:0000256" key="15">
    <source>
        <dbReference type="PROSITE-ProRule" id="PRU00560"/>
    </source>
</evidence>
<protein>
    <recommendedName>
        <fullName evidence="13">DNA 3'-5' helicase</fullName>
        <ecNumber evidence="13">5.6.2.4</ecNumber>
    </recommendedName>
</protein>
<dbReference type="Pfam" id="PF12705">
    <property type="entry name" value="PDDEXK_1"/>
    <property type="match status" value="1"/>
</dbReference>
<reference evidence="18 19" key="1">
    <citation type="journal article" date="2015" name="Nature">
        <title>rRNA introns, odd ribosomes, and small enigmatic genomes across a large radiation of phyla.</title>
        <authorList>
            <person name="Brown C.T."/>
            <person name="Hug L.A."/>
            <person name="Thomas B.C."/>
            <person name="Sharon I."/>
            <person name="Castelle C.J."/>
            <person name="Singh A."/>
            <person name="Wilkins M.J."/>
            <person name="Williams K.H."/>
            <person name="Banfield J.F."/>
        </authorList>
    </citation>
    <scope>NUCLEOTIDE SEQUENCE [LARGE SCALE GENOMIC DNA]</scope>
</reference>
<keyword evidence="2" id="KW-0540">Nuclease</keyword>
<evidence type="ECO:0000256" key="10">
    <source>
        <dbReference type="ARBA" id="ARBA00023204"/>
    </source>
</evidence>
<dbReference type="EMBL" id="LCPW01000004">
    <property type="protein sequence ID" value="KKW06066.1"/>
    <property type="molecule type" value="Genomic_DNA"/>
</dbReference>
<dbReference type="Gene3D" id="3.90.320.10">
    <property type="match status" value="1"/>
</dbReference>
<dbReference type="Pfam" id="PF13361">
    <property type="entry name" value="UvrD_C"/>
    <property type="match status" value="1"/>
</dbReference>